<proteinExistence type="predicted"/>
<dbReference type="CDD" id="cd01563">
    <property type="entry name" value="Thr-synth_1"/>
    <property type="match status" value="1"/>
</dbReference>
<sequence>MNIQWVCNDCGRSYDPKDLLWRCCCGGLLNVESFPISFPLKKIQSREASLWRYSEALPFQNTSFIKDITMGEGFTPIVPLDRDAPHLLVKLDFMMPTLSFKDRGAAVLIAKAKELGVTRVIADSSGNAGTAIAAYGGRLGITCDIYVPEQTSPKKIQQIHAYGATVHTIPGDREETAKAAVQAVEQQHIFYASHVYNPFFYQGTKTYVYELWEQLKGDLPDTLVLPVGNGTLLLGVYYGCQDLMEAGLISKFPRLIGVQAERCAPLATAYRLGKARTVTIAQQQTLAEGIAIANPPRHRQILAAVRETNGMFVTASEQKIKQAHLALAERGFYVEPTAAATYAGYLQYQKHFKHNQLNSNENERVVIPLCGAGLKAG</sequence>
<dbReference type="RefSeq" id="WP_188496091.1">
    <property type="nucleotide sequence ID" value="NZ_BMFV01000004.1"/>
</dbReference>
<dbReference type="InterPro" id="IPR036052">
    <property type="entry name" value="TrpB-like_PALP_sf"/>
</dbReference>
<evidence type="ECO:0000313" key="6">
    <source>
        <dbReference type="Proteomes" id="UP000656813"/>
    </source>
</evidence>
<comment type="caution">
    <text evidence="5">The sequence shown here is derived from an EMBL/GenBank/DDBJ whole genome shotgun (WGS) entry which is preliminary data.</text>
</comment>
<dbReference type="InterPro" id="IPR050147">
    <property type="entry name" value="Ser/Thr_Dehydratase"/>
</dbReference>
<dbReference type="InterPro" id="IPR000634">
    <property type="entry name" value="Ser/Thr_deHydtase_PyrdxlP-BS"/>
</dbReference>
<dbReference type="PROSITE" id="PS00165">
    <property type="entry name" value="DEHYDRATASE_SER_THR"/>
    <property type="match status" value="1"/>
</dbReference>
<dbReference type="PANTHER" id="PTHR48078:SF6">
    <property type="entry name" value="L-THREONINE DEHYDRATASE CATABOLIC TDCB"/>
    <property type="match status" value="1"/>
</dbReference>
<organism evidence="5 6">
    <name type="scientific">Pullulanibacillus pueri</name>
    <dbReference type="NCBI Taxonomy" id="1437324"/>
    <lineage>
        <taxon>Bacteria</taxon>
        <taxon>Bacillati</taxon>
        <taxon>Bacillota</taxon>
        <taxon>Bacilli</taxon>
        <taxon>Bacillales</taxon>
        <taxon>Sporolactobacillaceae</taxon>
        <taxon>Pullulanibacillus</taxon>
    </lineage>
</organism>
<dbReference type="GO" id="GO:0004794">
    <property type="term" value="F:threonine deaminase activity"/>
    <property type="evidence" value="ECO:0007669"/>
    <property type="project" value="TreeGrafter"/>
</dbReference>
<dbReference type="GO" id="GO:0030170">
    <property type="term" value="F:pyridoxal phosphate binding"/>
    <property type="evidence" value="ECO:0007669"/>
    <property type="project" value="InterPro"/>
</dbReference>
<dbReference type="Pfam" id="PF00291">
    <property type="entry name" value="PALP"/>
    <property type="match status" value="1"/>
</dbReference>
<dbReference type="EMBL" id="BMFV01000004">
    <property type="protein sequence ID" value="GGH76801.1"/>
    <property type="molecule type" value="Genomic_DNA"/>
</dbReference>
<reference evidence="5" key="1">
    <citation type="journal article" date="2014" name="Int. J. Syst. Evol. Microbiol.">
        <title>Complete genome sequence of Corynebacterium casei LMG S-19264T (=DSM 44701T), isolated from a smear-ripened cheese.</title>
        <authorList>
            <consortium name="US DOE Joint Genome Institute (JGI-PGF)"/>
            <person name="Walter F."/>
            <person name="Albersmeier A."/>
            <person name="Kalinowski J."/>
            <person name="Ruckert C."/>
        </authorList>
    </citation>
    <scope>NUCLEOTIDE SEQUENCE</scope>
    <source>
        <strain evidence="5">CGMCC 1.12777</strain>
    </source>
</reference>
<keyword evidence="2" id="KW-0663">Pyridoxal phosphate</keyword>
<dbReference type="GO" id="GO:0006567">
    <property type="term" value="P:L-threonine catabolic process"/>
    <property type="evidence" value="ECO:0007669"/>
    <property type="project" value="TreeGrafter"/>
</dbReference>
<evidence type="ECO:0000256" key="3">
    <source>
        <dbReference type="ARBA" id="ARBA00023239"/>
    </source>
</evidence>
<name>A0A8J2ZU36_9BACL</name>
<evidence type="ECO:0000313" key="5">
    <source>
        <dbReference type="EMBL" id="GGH76801.1"/>
    </source>
</evidence>
<feature type="domain" description="Tryptophan synthase beta chain-like PALP" evidence="4">
    <location>
        <begin position="68"/>
        <end position="371"/>
    </location>
</feature>
<evidence type="ECO:0000256" key="1">
    <source>
        <dbReference type="ARBA" id="ARBA00001933"/>
    </source>
</evidence>
<dbReference type="GO" id="GO:0006565">
    <property type="term" value="P:L-serine catabolic process"/>
    <property type="evidence" value="ECO:0007669"/>
    <property type="project" value="TreeGrafter"/>
</dbReference>
<accession>A0A8J2ZU36</accession>
<dbReference type="SUPFAM" id="SSF53686">
    <property type="entry name" value="Tryptophan synthase beta subunit-like PLP-dependent enzymes"/>
    <property type="match status" value="1"/>
</dbReference>
<dbReference type="AlphaFoldDB" id="A0A8J2ZU36"/>
<keyword evidence="3" id="KW-0456">Lyase</keyword>
<dbReference type="Proteomes" id="UP000656813">
    <property type="component" value="Unassembled WGS sequence"/>
</dbReference>
<dbReference type="GO" id="GO:0009097">
    <property type="term" value="P:isoleucine biosynthetic process"/>
    <property type="evidence" value="ECO:0007669"/>
    <property type="project" value="TreeGrafter"/>
</dbReference>
<dbReference type="GO" id="GO:0003941">
    <property type="term" value="F:L-serine ammonia-lyase activity"/>
    <property type="evidence" value="ECO:0007669"/>
    <property type="project" value="TreeGrafter"/>
</dbReference>
<reference evidence="5" key="2">
    <citation type="submission" date="2020-09" db="EMBL/GenBank/DDBJ databases">
        <authorList>
            <person name="Sun Q."/>
            <person name="Zhou Y."/>
        </authorList>
    </citation>
    <scope>NUCLEOTIDE SEQUENCE</scope>
    <source>
        <strain evidence="5">CGMCC 1.12777</strain>
    </source>
</reference>
<gene>
    <name evidence="5" type="ORF">GCM10007096_07750</name>
</gene>
<dbReference type="PANTHER" id="PTHR48078">
    <property type="entry name" value="THREONINE DEHYDRATASE, MITOCHONDRIAL-RELATED"/>
    <property type="match status" value="1"/>
</dbReference>
<evidence type="ECO:0000256" key="2">
    <source>
        <dbReference type="ARBA" id="ARBA00022898"/>
    </source>
</evidence>
<dbReference type="Gene3D" id="3.40.50.1100">
    <property type="match status" value="2"/>
</dbReference>
<dbReference type="InterPro" id="IPR001926">
    <property type="entry name" value="TrpB-like_PALP"/>
</dbReference>
<protein>
    <submittedName>
        <fullName evidence="5">Threonine synthase</fullName>
    </submittedName>
</protein>
<evidence type="ECO:0000259" key="4">
    <source>
        <dbReference type="Pfam" id="PF00291"/>
    </source>
</evidence>
<keyword evidence="6" id="KW-1185">Reference proteome</keyword>
<comment type="cofactor">
    <cofactor evidence="1">
        <name>pyridoxal 5'-phosphate</name>
        <dbReference type="ChEBI" id="CHEBI:597326"/>
    </cofactor>
</comment>